<accession>A0A8D0EI64</accession>
<protein>
    <submittedName>
        <fullName evidence="2">Uncharacterized protein</fullName>
    </submittedName>
</protein>
<name>A0A8D0EI64_STROC</name>
<evidence type="ECO:0000313" key="2">
    <source>
        <dbReference type="Ensembl" id="ENSSOCP00000001740.1"/>
    </source>
</evidence>
<proteinExistence type="predicted"/>
<evidence type="ECO:0000256" key="1">
    <source>
        <dbReference type="SAM" id="Coils"/>
    </source>
</evidence>
<keyword evidence="1" id="KW-0175">Coiled coil</keyword>
<dbReference type="AlphaFoldDB" id="A0A8D0EI64"/>
<dbReference type="Proteomes" id="UP000694551">
    <property type="component" value="Unplaced"/>
</dbReference>
<feature type="coiled-coil region" evidence="1">
    <location>
        <begin position="5"/>
        <end position="32"/>
    </location>
</feature>
<keyword evidence="3" id="KW-1185">Reference proteome</keyword>
<organism evidence="2 3">
    <name type="scientific">Strix occidentalis caurina</name>
    <name type="common">northern spotted owl</name>
    <dbReference type="NCBI Taxonomy" id="311401"/>
    <lineage>
        <taxon>Eukaryota</taxon>
        <taxon>Metazoa</taxon>
        <taxon>Chordata</taxon>
        <taxon>Craniata</taxon>
        <taxon>Vertebrata</taxon>
        <taxon>Euteleostomi</taxon>
        <taxon>Archelosauria</taxon>
        <taxon>Archosauria</taxon>
        <taxon>Dinosauria</taxon>
        <taxon>Saurischia</taxon>
        <taxon>Theropoda</taxon>
        <taxon>Coelurosauria</taxon>
        <taxon>Aves</taxon>
        <taxon>Neognathae</taxon>
        <taxon>Neoaves</taxon>
        <taxon>Telluraves</taxon>
        <taxon>Strigiformes</taxon>
        <taxon>Strigidae</taxon>
        <taxon>Strix</taxon>
    </lineage>
</organism>
<reference evidence="2" key="1">
    <citation type="submission" date="2025-08" db="UniProtKB">
        <authorList>
            <consortium name="Ensembl"/>
        </authorList>
    </citation>
    <scope>IDENTIFICATION</scope>
</reference>
<reference evidence="2" key="2">
    <citation type="submission" date="2025-09" db="UniProtKB">
        <authorList>
            <consortium name="Ensembl"/>
        </authorList>
    </citation>
    <scope>IDENTIFICATION</scope>
</reference>
<sequence>MDTLRNRTVEELQELQEDAEEIERLALESQEVHADSVTQAGLC</sequence>
<dbReference type="Ensembl" id="ENSSOCT00000001783.1">
    <property type="protein sequence ID" value="ENSSOCP00000001740.1"/>
    <property type="gene ID" value="ENSSOCG00000001380.1"/>
</dbReference>
<evidence type="ECO:0000313" key="3">
    <source>
        <dbReference type="Proteomes" id="UP000694551"/>
    </source>
</evidence>